<proteinExistence type="predicted"/>
<evidence type="ECO:0000313" key="2">
    <source>
        <dbReference type="Proteomes" id="UP000178776"/>
    </source>
</evidence>
<dbReference type="Proteomes" id="UP000178776">
    <property type="component" value="Chromosome"/>
</dbReference>
<dbReference type="EMBL" id="CP017707">
    <property type="protein sequence ID" value="AOZ48824.1"/>
    <property type="molecule type" value="Genomic_DNA"/>
</dbReference>
<protein>
    <submittedName>
        <fullName evidence="1">Uncharacterized protein</fullName>
    </submittedName>
</protein>
<reference evidence="1 2" key="1">
    <citation type="submission" date="2016-10" db="EMBL/GenBank/DDBJ databases">
        <title>Chromobacterium muskegensis sp. nov., an insecticidal bacterium isolated from Sphagnum bogs.</title>
        <authorList>
            <person name="Sparks M.E."/>
            <person name="Blackburn M.B."/>
            <person name="Gundersen-Rindal D.E."/>
            <person name="Mitchell A."/>
            <person name="Farrar R."/>
            <person name="Kuhar D."/>
        </authorList>
    </citation>
    <scope>NUCLEOTIDE SEQUENCE [LARGE SCALE GENOMIC DNA]</scope>
    <source>
        <strain evidence="1 2">21-1</strain>
    </source>
</reference>
<sequence length="163" mass="18484">MVMNELEHDDKLKALCALEQWGKWQRQGNGKDRSPGLEGKFRANRCPACFEDDDPCESCRYLKGAGEVLDLRQVLAVERAISYGTMRVSMGGGRARVTNGCSVNERDILLNHYRGKIDAAGTFKLPDLRFKRDRLGMHAAQYDAIVARLTQEVWNRAKRNLRA</sequence>
<dbReference type="AlphaFoldDB" id="A0A1D9LCB5"/>
<name>A0A1D9LCB5_9NEIS</name>
<accession>A0A1D9LCB5</accession>
<gene>
    <name evidence="1" type="ORF">BKX93_01650</name>
</gene>
<organism evidence="1 2">
    <name type="scientific">Chromobacterium vaccinii</name>
    <dbReference type="NCBI Taxonomy" id="1108595"/>
    <lineage>
        <taxon>Bacteria</taxon>
        <taxon>Pseudomonadati</taxon>
        <taxon>Pseudomonadota</taxon>
        <taxon>Betaproteobacteria</taxon>
        <taxon>Neisseriales</taxon>
        <taxon>Chromobacteriaceae</taxon>
        <taxon>Chromobacterium</taxon>
    </lineage>
</organism>
<dbReference type="KEGG" id="cvc:BKX93_01650"/>
<evidence type="ECO:0000313" key="1">
    <source>
        <dbReference type="EMBL" id="AOZ48824.1"/>
    </source>
</evidence>
<dbReference type="STRING" id="1108595.BKX93_01650"/>